<dbReference type="InterPro" id="IPR036759">
    <property type="entry name" value="TPK_catalytic_sf"/>
</dbReference>
<dbReference type="GO" id="GO:0004788">
    <property type="term" value="F:thiamine diphosphokinase activity"/>
    <property type="evidence" value="ECO:0007669"/>
    <property type="project" value="UniProtKB-UniRule"/>
</dbReference>
<accession>A0A386H2T6</accession>
<evidence type="ECO:0000256" key="4">
    <source>
        <dbReference type="ARBA" id="ARBA00022840"/>
    </source>
</evidence>
<protein>
    <recommendedName>
        <fullName evidence="5">Thiamine diphosphokinase</fullName>
        <ecNumber evidence="5">2.7.6.2</ecNumber>
    </recommendedName>
</protein>
<dbReference type="InterPro" id="IPR007371">
    <property type="entry name" value="TPK_catalytic"/>
</dbReference>
<sequence length="212" mass="23922">MKVVILSGGNAPSIDLIEEELKDSSILICADSGANVLYKYSIIPDYLMGDFDSIDEKAFRHFDNCKECSVEKFPPEKDFTDTESVVEKALSFNPDEIVLLGCTGTRVDHMLGSIGMLLKCLKEGVRCYIKDDFNVIWLTDKSVKLKGKRKDTFSLHAYCDRVEDLSIYGAKYKLDNYLLKIGDSRCVSNEFLNEEVDITFSSGLLLVFYSKD</sequence>
<dbReference type="GO" id="GO:0030975">
    <property type="term" value="F:thiamine binding"/>
    <property type="evidence" value="ECO:0007669"/>
    <property type="project" value="InterPro"/>
</dbReference>
<dbReference type="Gene3D" id="3.40.50.10240">
    <property type="entry name" value="Thiamin pyrophosphokinase, catalytic domain"/>
    <property type="match status" value="1"/>
</dbReference>
<organism evidence="7 8">
    <name type="scientific">Clostridium fermenticellae</name>
    <dbReference type="NCBI Taxonomy" id="2068654"/>
    <lineage>
        <taxon>Bacteria</taxon>
        <taxon>Bacillati</taxon>
        <taxon>Bacillota</taxon>
        <taxon>Clostridia</taxon>
        <taxon>Eubacteriales</taxon>
        <taxon>Clostridiaceae</taxon>
        <taxon>Clostridium</taxon>
    </lineage>
</organism>
<dbReference type="SUPFAM" id="SSF63999">
    <property type="entry name" value="Thiamin pyrophosphokinase, catalytic domain"/>
    <property type="match status" value="1"/>
</dbReference>
<dbReference type="InterPro" id="IPR007373">
    <property type="entry name" value="Thiamin_PyroPKinase_B1-bd"/>
</dbReference>
<dbReference type="CDD" id="cd07995">
    <property type="entry name" value="TPK"/>
    <property type="match status" value="1"/>
</dbReference>
<dbReference type="Pfam" id="PF04265">
    <property type="entry name" value="TPK_B1_binding"/>
    <property type="match status" value="1"/>
</dbReference>
<gene>
    <name evidence="7" type="ORF">D4Z93_05630</name>
</gene>
<proteinExistence type="predicted"/>
<dbReference type="OrthoDB" id="9804377at2"/>
<dbReference type="Proteomes" id="UP000266301">
    <property type="component" value="Chromosome"/>
</dbReference>
<dbReference type="EMBL" id="CP032416">
    <property type="protein sequence ID" value="AYD40021.1"/>
    <property type="molecule type" value="Genomic_DNA"/>
</dbReference>
<evidence type="ECO:0000259" key="6">
    <source>
        <dbReference type="SMART" id="SM00983"/>
    </source>
</evidence>
<dbReference type="PANTHER" id="PTHR41299">
    <property type="entry name" value="THIAMINE PYROPHOSPHOKINASE"/>
    <property type="match status" value="1"/>
</dbReference>
<dbReference type="PANTHER" id="PTHR41299:SF1">
    <property type="entry name" value="THIAMINE PYROPHOSPHOKINASE"/>
    <property type="match status" value="1"/>
</dbReference>
<dbReference type="AlphaFoldDB" id="A0A386H2T6"/>
<dbReference type="Pfam" id="PF04263">
    <property type="entry name" value="TPK_catalytic"/>
    <property type="match status" value="1"/>
</dbReference>
<evidence type="ECO:0000256" key="1">
    <source>
        <dbReference type="ARBA" id="ARBA00022679"/>
    </source>
</evidence>
<dbReference type="NCBIfam" id="TIGR01378">
    <property type="entry name" value="thi_PPkinase"/>
    <property type="match status" value="1"/>
</dbReference>
<dbReference type="InterPro" id="IPR053149">
    <property type="entry name" value="TPK"/>
</dbReference>
<dbReference type="KEGG" id="cfer:D4Z93_05630"/>
<keyword evidence="4" id="KW-0067">ATP-binding</keyword>
<dbReference type="SMART" id="SM00983">
    <property type="entry name" value="TPK_B1_binding"/>
    <property type="match status" value="1"/>
</dbReference>
<evidence type="ECO:0000313" key="8">
    <source>
        <dbReference type="Proteomes" id="UP000266301"/>
    </source>
</evidence>
<dbReference type="GO" id="GO:0016301">
    <property type="term" value="F:kinase activity"/>
    <property type="evidence" value="ECO:0007669"/>
    <property type="project" value="UniProtKB-KW"/>
</dbReference>
<dbReference type="SUPFAM" id="SSF63862">
    <property type="entry name" value="Thiamin pyrophosphokinase, substrate-binding domain"/>
    <property type="match status" value="1"/>
</dbReference>
<evidence type="ECO:0000256" key="5">
    <source>
        <dbReference type="NCBIfam" id="TIGR01378"/>
    </source>
</evidence>
<dbReference type="GO" id="GO:0009229">
    <property type="term" value="P:thiamine diphosphate biosynthetic process"/>
    <property type="evidence" value="ECO:0007669"/>
    <property type="project" value="InterPro"/>
</dbReference>
<name>A0A386H2T6_9CLOT</name>
<dbReference type="RefSeq" id="WP_119971136.1">
    <property type="nucleotide sequence ID" value="NZ_CP032416.1"/>
</dbReference>
<dbReference type="GO" id="GO:0006772">
    <property type="term" value="P:thiamine metabolic process"/>
    <property type="evidence" value="ECO:0007669"/>
    <property type="project" value="UniProtKB-UniRule"/>
</dbReference>
<evidence type="ECO:0000313" key="7">
    <source>
        <dbReference type="EMBL" id="AYD40021.1"/>
    </source>
</evidence>
<evidence type="ECO:0000256" key="3">
    <source>
        <dbReference type="ARBA" id="ARBA00022777"/>
    </source>
</evidence>
<dbReference type="InterPro" id="IPR036371">
    <property type="entry name" value="TPK_B1-bd_sf"/>
</dbReference>
<keyword evidence="8" id="KW-1185">Reference proteome</keyword>
<feature type="domain" description="Thiamin pyrophosphokinase thiamin-binding" evidence="6">
    <location>
        <begin position="147"/>
        <end position="206"/>
    </location>
</feature>
<keyword evidence="1 7" id="KW-0808">Transferase</keyword>
<keyword evidence="2" id="KW-0547">Nucleotide-binding</keyword>
<dbReference type="GO" id="GO:0005524">
    <property type="term" value="F:ATP binding"/>
    <property type="evidence" value="ECO:0007669"/>
    <property type="project" value="UniProtKB-KW"/>
</dbReference>
<evidence type="ECO:0000256" key="2">
    <source>
        <dbReference type="ARBA" id="ARBA00022741"/>
    </source>
</evidence>
<keyword evidence="3 7" id="KW-0418">Kinase</keyword>
<dbReference type="InterPro" id="IPR006282">
    <property type="entry name" value="Thi_PPkinase"/>
</dbReference>
<dbReference type="EC" id="2.7.6.2" evidence="5"/>
<reference evidence="7 8" key="1">
    <citation type="journal article" date="2019" name="Int. J. Syst. Evol. Microbiol.">
        <title>Clostridium fermenticellae sp. nov., isolated from the mud in a fermentation cellar for the production of the Chinese liquor, baijiu.</title>
        <authorList>
            <person name="Xu P.X."/>
            <person name="Chai L.J."/>
            <person name="Qiu T."/>
            <person name="Zhang X.J."/>
            <person name="Lu Z.M."/>
            <person name="Xiao C."/>
            <person name="Wang S.T."/>
            <person name="Shen C.H."/>
            <person name="Shi J.S."/>
            <person name="Xu Z.H."/>
        </authorList>
    </citation>
    <scope>NUCLEOTIDE SEQUENCE [LARGE SCALE GENOMIC DNA]</scope>
    <source>
        <strain evidence="7 8">JN500901</strain>
    </source>
</reference>